<comment type="similarity">
    <text evidence="7">Belongs to the radical SAM superfamily. Anaerobic sulfatase-maturating enzyme family.</text>
</comment>
<evidence type="ECO:0000256" key="4">
    <source>
        <dbReference type="ARBA" id="ARBA00022723"/>
    </source>
</evidence>
<evidence type="ECO:0000256" key="1">
    <source>
        <dbReference type="ARBA" id="ARBA00001966"/>
    </source>
</evidence>
<proteinExistence type="inferred from homology"/>
<dbReference type="SFLD" id="SFLDG01386">
    <property type="entry name" value="main_SPASM_domain-containing"/>
    <property type="match status" value="1"/>
</dbReference>
<reference evidence="9 10" key="1">
    <citation type="submission" date="2020-10" db="EMBL/GenBank/DDBJ databases">
        <title>ChiBAC.</title>
        <authorList>
            <person name="Zenner C."/>
            <person name="Hitch T.C.A."/>
            <person name="Clavel T."/>
        </authorList>
    </citation>
    <scope>NUCLEOTIDE SEQUENCE [LARGE SCALE GENOMIC DNA]</scope>
    <source>
        <strain evidence="9 10">DSM 108991</strain>
    </source>
</reference>
<keyword evidence="5" id="KW-0408">Iron</keyword>
<evidence type="ECO:0000313" key="9">
    <source>
        <dbReference type="EMBL" id="MBE5063863.1"/>
    </source>
</evidence>
<dbReference type="SFLD" id="SFLDG01067">
    <property type="entry name" value="SPASM/twitch_domain_containing"/>
    <property type="match status" value="1"/>
</dbReference>
<evidence type="ECO:0000256" key="3">
    <source>
        <dbReference type="ARBA" id="ARBA00022691"/>
    </source>
</evidence>
<dbReference type="CDD" id="cd01335">
    <property type="entry name" value="Radical_SAM"/>
    <property type="match status" value="1"/>
</dbReference>
<evidence type="ECO:0000313" key="10">
    <source>
        <dbReference type="Proteomes" id="UP000758652"/>
    </source>
</evidence>
<evidence type="ECO:0000256" key="7">
    <source>
        <dbReference type="ARBA" id="ARBA00023601"/>
    </source>
</evidence>
<evidence type="ECO:0000256" key="5">
    <source>
        <dbReference type="ARBA" id="ARBA00023004"/>
    </source>
</evidence>
<keyword evidence="4" id="KW-0479">Metal-binding</keyword>
<comment type="cofactor">
    <cofactor evidence="1">
        <name>[4Fe-4S] cluster</name>
        <dbReference type="ChEBI" id="CHEBI:49883"/>
    </cofactor>
</comment>
<dbReference type="PROSITE" id="PS01305">
    <property type="entry name" value="MOAA_NIFB_PQQE"/>
    <property type="match status" value="1"/>
</dbReference>
<sequence>MYSLTLEINQICNLRCTYCYLGDKSGSIMKFEIATAAIDRAFERAKIHRDKKLWIDFIGGEPLLSFHLIKQLVEYIENKNLQYRYTLIFSTTTNATKLDCTIMDFLIQKRFNLKISIDGPKTINDKNRIMLNGESCHDTVIRKIPLLKRYELLTKKYVQVTNVITKSNYKSYGDVLEYLTDKLNFKIIDSSIDLSDNWGIDDLRQLEKVMQNALEYYFSKLLEEKGFYWGYADKLLKVRKSKLRFYTCGGGIISSYVRTDGSIYACPGNLDPEVSIGSVIDGDNYELLEKLKSMNEISNNICKKCELYKSCTANCCVMQNLRKTGNVNVPDPVLCYMQKMFYRLSVKNREILSMIKMGEYSIWKG</sequence>
<dbReference type="SFLD" id="SFLDG01384">
    <property type="entry name" value="thioether_bond_formation_requi"/>
    <property type="match status" value="1"/>
</dbReference>
<keyword evidence="3" id="KW-0949">S-adenosyl-L-methionine</keyword>
<organism evidence="9 10">
    <name type="scientific">Claveliimonas monacensis</name>
    <dbReference type="NCBI Taxonomy" id="2779351"/>
    <lineage>
        <taxon>Bacteria</taxon>
        <taxon>Bacillati</taxon>
        <taxon>Bacillota</taxon>
        <taxon>Clostridia</taxon>
        <taxon>Lachnospirales</taxon>
        <taxon>Lachnospiraceae</taxon>
        <taxon>Claveliimonas</taxon>
    </lineage>
</organism>
<dbReference type="EMBL" id="JADCKL010000011">
    <property type="protein sequence ID" value="MBE5063863.1"/>
    <property type="molecule type" value="Genomic_DNA"/>
</dbReference>
<dbReference type="PANTHER" id="PTHR43273:SF3">
    <property type="entry name" value="ANAEROBIC SULFATASE-MATURATING ENZYME HOMOLOG ASLB-RELATED"/>
    <property type="match status" value="1"/>
</dbReference>
<dbReference type="PANTHER" id="PTHR43273">
    <property type="entry name" value="ANAEROBIC SULFATASE-MATURATING ENZYME HOMOLOG ASLB-RELATED"/>
    <property type="match status" value="1"/>
</dbReference>
<keyword evidence="2" id="KW-0004">4Fe-4S</keyword>
<comment type="caution">
    <text evidence="9">The sequence shown here is derived from an EMBL/GenBank/DDBJ whole genome shotgun (WGS) entry which is preliminary data.</text>
</comment>
<dbReference type="RefSeq" id="WP_226395274.1">
    <property type="nucleotide sequence ID" value="NZ_JADCKL010000011.1"/>
</dbReference>
<dbReference type="InterPro" id="IPR007197">
    <property type="entry name" value="rSAM"/>
</dbReference>
<evidence type="ECO:0000256" key="2">
    <source>
        <dbReference type="ARBA" id="ARBA00022485"/>
    </source>
</evidence>
<protein>
    <submittedName>
        <fullName evidence="9">4Fe-4S cluster-binding domain-containing protein</fullName>
    </submittedName>
</protein>
<name>A0ABR9RLK7_9FIRM</name>
<gene>
    <name evidence="9" type="ORF">INF30_11430</name>
</gene>
<dbReference type="InterPro" id="IPR000385">
    <property type="entry name" value="MoaA_NifB_PqqE_Fe-S-bd_CS"/>
</dbReference>
<dbReference type="Pfam" id="PF04055">
    <property type="entry name" value="Radical_SAM"/>
    <property type="match status" value="1"/>
</dbReference>
<dbReference type="Gene3D" id="3.20.20.70">
    <property type="entry name" value="Aldolase class I"/>
    <property type="match status" value="1"/>
</dbReference>
<dbReference type="SFLD" id="SFLDS00029">
    <property type="entry name" value="Radical_SAM"/>
    <property type="match status" value="1"/>
</dbReference>
<dbReference type="Proteomes" id="UP000758652">
    <property type="component" value="Unassembled WGS sequence"/>
</dbReference>
<dbReference type="InterPro" id="IPR023885">
    <property type="entry name" value="4Fe4S-binding_SPASM_dom"/>
</dbReference>
<dbReference type="NCBIfam" id="TIGR04085">
    <property type="entry name" value="rSAM_more_4Fe4S"/>
    <property type="match status" value="1"/>
</dbReference>
<evidence type="ECO:0000256" key="6">
    <source>
        <dbReference type="ARBA" id="ARBA00023014"/>
    </source>
</evidence>
<feature type="domain" description="Radical SAM core" evidence="8">
    <location>
        <begin position="8"/>
        <end position="157"/>
    </location>
</feature>
<dbReference type="InterPro" id="IPR023867">
    <property type="entry name" value="Sulphatase_maturase_rSAM"/>
</dbReference>
<dbReference type="SUPFAM" id="SSF102114">
    <property type="entry name" value="Radical SAM enzymes"/>
    <property type="match status" value="1"/>
</dbReference>
<evidence type="ECO:0000259" key="8">
    <source>
        <dbReference type="Pfam" id="PF04055"/>
    </source>
</evidence>
<accession>A0ABR9RLK7</accession>
<keyword evidence="10" id="KW-1185">Reference proteome</keyword>
<dbReference type="InterPro" id="IPR058240">
    <property type="entry name" value="rSAM_sf"/>
</dbReference>
<keyword evidence="6" id="KW-0411">Iron-sulfur</keyword>
<dbReference type="InterPro" id="IPR013785">
    <property type="entry name" value="Aldolase_TIM"/>
</dbReference>